<dbReference type="EMBL" id="PGFJ01000001">
    <property type="protein sequence ID" value="PJJ84327.1"/>
    <property type="molecule type" value="Genomic_DNA"/>
</dbReference>
<evidence type="ECO:0000256" key="1">
    <source>
        <dbReference type="SAM" id="SignalP"/>
    </source>
</evidence>
<dbReference type="Proteomes" id="UP000242687">
    <property type="component" value="Unassembled WGS sequence"/>
</dbReference>
<dbReference type="PROSITE" id="PS51257">
    <property type="entry name" value="PROKAR_LIPOPROTEIN"/>
    <property type="match status" value="1"/>
</dbReference>
<name>A0A2H9VU28_9SPHI</name>
<feature type="chain" id="PRO_5014113766" evidence="1">
    <location>
        <begin position="24"/>
        <end position="143"/>
    </location>
</feature>
<dbReference type="OrthoDB" id="826619at2"/>
<protein>
    <submittedName>
        <fullName evidence="2">Uncharacterized protein DUF1573</fullName>
    </submittedName>
</protein>
<organism evidence="2 3">
    <name type="scientific">Mucilaginibacter auburnensis</name>
    <dbReference type="NCBI Taxonomy" id="1457233"/>
    <lineage>
        <taxon>Bacteria</taxon>
        <taxon>Pseudomonadati</taxon>
        <taxon>Bacteroidota</taxon>
        <taxon>Sphingobacteriia</taxon>
        <taxon>Sphingobacteriales</taxon>
        <taxon>Sphingobacteriaceae</taxon>
        <taxon>Mucilaginibacter</taxon>
    </lineage>
</organism>
<dbReference type="InterPro" id="IPR011467">
    <property type="entry name" value="DUF1573"/>
</dbReference>
<dbReference type="Gene3D" id="2.60.40.10">
    <property type="entry name" value="Immunoglobulins"/>
    <property type="match status" value="1"/>
</dbReference>
<accession>A0A2H9VU28</accession>
<keyword evidence="3" id="KW-1185">Reference proteome</keyword>
<dbReference type="Pfam" id="PF07610">
    <property type="entry name" value="DUF1573"/>
    <property type="match status" value="1"/>
</dbReference>
<reference evidence="2 3" key="1">
    <citation type="submission" date="2017-11" db="EMBL/GenBank/DDBJ databases">
        <title>Genomic Encyclopedia of Archaeal and Bacterial Type Strains, Phase II (KMG-II): From Individual Species to Whole Genera.</title>
        <authorList>
            <person name="Goeker M."/>
        </authorList>
    </citation>
    <scope>NUCLEOTIDE SEQUENCE [LARGE SCALE GENOMIC DNA]</scope>
    <source>
        <strain evidence="2 3">DSM 28175</strain>
    </source>
</reference>
<dbReference type="RefSeq" id="WP_100340525.1">
    <property type="nucleotide sequence ID" value="NZ_PGFJ01000001.1"/>
</dbReference>
<gene>
    <name evidence="2" type="ORF">CLV57_1338</name>
</gene>
<evidence type="ECO:0000313" key="3">
    <source>
        <dbReference type="Proteomes" id="UP000242687"/>
    </source>
</evidence>
<comment type="caution">
    <text evidence="2">The sequence shown here is derived from an EMBL/GenBank/DDBJ whole genome shotgun (WGS) entry which is preliminary data.</text>
</comment>
<proteinExistence type="predicted"/>
<keyword evidence="1" id="KW-0732">Signal</keyword>
<sequence length="143" mass="15089">MKKLFVILLTAATLSACNNSEKAADTTSADSAGVTKADPAIIKFNEESFDFGKITEGEKTTHVFKFYNGSTQPLIITNAVASCGCTTPTWPKDPVLPGKEGEISVTFNSAGKVGLQDKLITVTANTDPAQTVVHLIGEVLAKK</sequence>
<feature type="signal peptide" evidence="1">
    <location>
        <begin position="1"/>
        <end position="23"/>
    </location>
</feature>
<dbReference type="PANTHER" id="PTHR37833:SF1">
    <property type="entry name" value="SIGNAL PEPTIDE PROTEIN"/>
    <property type="match status" value="1"/>
</dbReference>
<evidence type="ECO:0000313" key="2">
    <source>
        <dbReference type="EMBL" id="PJJ84327.1"/>
    </source>
</evidence>
<dbReference type="PANTHER" id="PTHR37833">
    <property type="entry name" value="LIPOPROTEIN-RELATED"/>
    <property type="match status" value="1"/>
</dbReference>
<dbReference type="AlphaFoldDB" id="A0A2H9VU28"/>
<dbReference type="InterPro" id="IPR013783">
    <property type="entry name" value="Ig-like_fold"/>
</dbReference>